<name>A0ABQ1JRM8_9PROT</name>
<evidence type="ECO:0000313" key="2">
    <source>
        <dbReference type="Proteomes" id="UP000628854"/>
    </source>
</evidence>
<dbReference type="Pfam" id="PF07309">
    <property type="entry name" value="FlaF"/>
    <property type="match status" value="1"/>
</dbReference>
<accession>A0ABQ1JRM8</accession>
<dbReference type="NCBIfam" id="NF009435">
    <property type="entry name" value="PRK12794.1"/>
    <property type="match status" value="1"/>
</dbReference>
<evidence type="ECO:0000313" key="1">
    <source>
        <dbReference type="EMBL" id="GGB75883.1"/>
    </source>
</evidence>
<sequence>MHNLARKAYSDVTSRTATDKQIEYALFSDITNALKDVAAQDMPPPAVWAEAIDRNLQLWLALSVDLLNPDNRLDPQLRRGLLNLGEMVRRISHRVLSGETDLTEIIEINEAIMAGLSGDPGSGLAGVAA</sequence>
<comment type="caution">
    <text evidence="1">The sequence shown here is derived from an EMBL/GenBank/DDBJ whole genome shotgun (WGS) entry which is preliminary data.</text>
</comment>
<dbReference type="InterPro" id="IPR010845">
    <property type="entry name" value="FlaF"/>
</dbReference>
<reference evidence="2" key="1">
    <citation type="journal article" date="2019" name="Int. J. Syst. Evol. Microbiol.">
        <title>The Global Catalogue of Microorganisms (GCM) 10K type strain sequencing project: providing services to taxonomists for standard genome sequencing and annotation.</title>
        <authorList>
            <consortium name="The Broad Institute Genomics Platform"/>
            <consortium name="The Broad Institute Genome Sequencing Center for Infectious Disease"/>
            <person name="Wu L."/>
            <person name="Ma J."/>
        </authorList>
    </citation>
    <scope>NUCLEOTIDE SEQUENCE [LARGE SCALE GENOMIC DNA]</scope>
    <source>
        <strain evidence="2">CGMCC 1.15928</strain>
    </source>
</reference>
<dbReference type="EMBL" id="BMKF01000002">
    <property type="protein sequence ID" value="GGB75883.1"/>
    <property type="molecule type" value="Genomic_DNA"/>
</dbReference>
<dbReference type="Proteomes" id="UP000628854">
    <property type="component" value="Unassembled WGS sequence"/>
</dbReference>
<protein>
    <recommendedName>
        <fullName evidence="3">Flagellar biosynthesis regulatory protein FlaF</fullName>
    </recommendedName>
</protein>
<evidence type="ECO:0008006" key="3">
    <source>
        <dbReference type="Google" id="ProtNLM"/>
    </source>
</evidence>
<keyword evidence="2" id="KW-1185">Reference proteome</keyword>
<organism evidence="1 2">
    <name type="scientific">Henriciella pelagia</name>
    <dbReference type="NCBI Taxonomy" id="1977912"/>
    <lineage>
        <taxon>Bacteria</taxon>
        <taxon>Pseudomonadati</taxon>
        <taxon>Pseudomonadota</taxon>
        <taxon>Alphaproteobacteria</taxon>
        <taxon>Hyphomonadales</taxon>
        <taxon>Hyphomonadaceae</taxon>
        <taxon>Henriciella</taxon>
    </lineage>
</organism>
<proteinExistence type="predicted"/>
<dbReference type="RefSeq" id="WP_084391725.1">
    <property type="nucleotide sequence ID" value="NZ_BMKF01000002.1"/>
</dbReference>
<gene>
    <name evidence="1" type="ORF">GCM10011503_25780</name>
</gene>